<evidence type="ECO:0000259" key="7">
    <source>
        <dbReference type="Pfam" id="PF17917"/>
    </source>
</evidence>
<dbReference type="KEGG" id="ghi:107921666"/>
<reference evidence="9" key="2">
    <citation type="submission" date="2025-08" db="UniProtKB">
        <authorList>
            <consortium name="RefSeq"/>
        </authorList>
    </citation>
    <scope>IDENTIFICATION</scope>
</reference>
<reference evidence="8" key="1">
    <citation type="journal article" date="2020" name="Nat. Genet.">
        <title>Genomic diversifications of five Gossypium allopolyploid species and their impact on cotton improvement.</title>
        <authorList>
            <person name="Chen Z.J."/>
            <person name="Sreedasyam A."/>
            <person name="Ando A."/>
            <person name="Song Q."/>
            <person name="De Santiago L.M."/>
            <person name="Hulse-Kemp A.M."/>
            <person name="Ding M."/>
            <person name="Ye W."/>
            <person name="Kirkbride R.C."/>
            <person name="Jenkins J."/>
            <person name="Plott C."/>
            <person name="Lovell J."/>
            <person name="Lin Y.M."/>
            <person name="Vaughn R."/>
            <person name="Liu B."/>
            <person name="Simpson S."/>
            <person name="Scheffler B.E."/>
            <person name="Wen L."/>
            <person name="Saski C.A."/>
            <person name="Grover C.E."/>
            <person name="Hu G."/>
            <person name="Conover J.L."/>
            <person name="Carlson J.W."/>
            <person name="Shu S."/>
            <person name="Boston L.B."/>
            <person name="Williams M."/>
            <person name="Peterson D.G."/>
            <person name="McGee K."/>
            <person name="Jones D.C."/>
            <person name="Wendel J.F."/>
            <person name="Stelly D.M."/>
            <person name="Grimwood J."/>
            <person name="Schmutz J."/>
        </authorList>
    </citation>
    <scope>NUCLEOTIDE SEQUENCE [LARGE SCALE GENOMIC DNA]</scope>
    <source>
        <strain evidence="8">cv. TM-1</strain>
    </source>
</reference>
<dbReference type="STRING" id="3635.A0A1U8KX23"/>
<evidence type="ECO:0000256" key="6">
    <source>
        <dbReference type="ARBA" id="ARBA00022918"/>
    </source>
</evidence>
<evidence type="ECO:0000313" key="8">
    <source>
        <dbReference type="Proteomes" id="UP000818029"/>
    </source>
</evidence>
<dbReference type="GO" id="GO:0003964">
    <property type="term" value="F:RNA-directed DNA polymerase activity"/>
    <property type="evidence" value="ECO:0007669"/>
    <property type="project" value="UniProtKB-KW"/>
</dbReference>
<dbReference type="GO" id="GO:0016787">
    <property type="term" value="F:hydrolase activity"/>
    <property type="evidence" value="ECO:0007669"/>
    <property type="project" value="UniProtKB-KW"/>
</dbReference>
<evidence type="ECO:0000313" key="9">
    <source>
        <dbReference type="RefSeq" id="XP_016706982.2"/>
    </source>
</evidence>
<sequence>MSEGSREATAPPVPIGTPFKGDLVKEIRKKGVKEFLGDKGDDSTVAEQWLSQVCRVIKELECMSGDSVLCAVSLLEREAYWWWETLTSGRISVMEYEHEFVRLSHYAKNMFQTEKEISEKFEWGLTGAYLAYIMDSSESRKDISQVSIVRDFLDVFPRQLFGIPLDREVDFSIELEPGTTPISYTPYRMVPLELKELKVQLQDLIQDLVNQLSGDTIFSKIDLRSSYYQVKIRGDDVPKTAFHSRVFQSYFDQFVVVFIDDILVYSKNEEHLRIVQRILCENKLYAKFSKCEFWLIEVHFLGYVIPVKGYYGRFVKGFVMLVTPLTPKPEFGVEYTVYIDASLNGLGCVLMQRGKVVAYASRQLKPHERNYPTHGLELATVVLALKIWRHYLYGKKCCVFLDYKSF</sequence>
<dbReference type="GeneID" id="107921666"/>
<dbReference type="SUPFAM" id="SSF56672">
    <property type="entry name" value="DNA/RNA polymerases"/>
    <property type="match status" value="1"/>
</dbReference>
<dbReference type="Pfam" id="PF17917">
    <property type="entry name" value="RT_RNaseH"/>
    <property type="match status" value="1"/>
</dbReference>
<dbReference type="Gene3D" id="3.10.20.370">
    <property type="match status" value="1"/>
</dbReference>
<dbReference type="RefSeq" id="XP_016706982.2">
    <property type="nucleotide sequence ID" value="XM_016851493.2"/>
</dbReference>
<dbReference type="InterPro" id="IPR041373">
    <property type="entry name" value="RT_RNaseH"/>
</dbReference>
<name>A0A1U8KX23_GOSHI</name>
<protein>
    <recommendedName>
        <fullName evidence="7">Reverse transcriptase RNase H-like domain-containing protein</fullName>
    </recommendedName>
</protein>
<dbReference type="InterPro" id="IPR043128">
    <property type="entry name" value="Rev_trsase/Diguanyl_cyclase"/>
</dbReference>
<keyword evidence="4" id="KW-0255">Endonuclease</keyword>
<evidence type="ECO:0000256" key="4">
    <source>
        <dbReference type="ARBA" id="ARBA00022759"/>
    </source>
</evidence>
<dbReference type="GO" id="GO:0004519">
    <property type="term" value="F:endonuclease activity"/>
    <property type="evidence" value="ECO:0007669"/>
    <property type="project" value="UniProtKB-KW"/>
</dbReference>
<dbReference type="Gene3D" id="3.30.70.270">
    <property type="match status" value="1"/>
</dbReference>
<dbReference type="InterPro" id="IPR053134">
    <property type="entry name" value="RNA-dir_DNA_polymerase"/>
</dbReference>
<evidence type="ECO:0000256" key="2">
    <source>
        <dbReference type="ARBA" id="ARBA00022695"/>
    </source>
</evidence>
<dbReference type="PANTHER" id="PTHR24559:SF428">
    <property type="entry name" value="REVERSE TRANSCRIPTASE_RETROTRANSPOSON-DERIVED PROTEIN RNASE H-LIKE DOMAIN-CONTAINING PROTEIN"/>
    <property type="match status" value="1"/>
</dbReference>
<dbReference type="PANTHER" id="PTHR24559">
    <property type="entry name" value="TRANSPOSON TY3-I GAG-POL POLYPROTEIN"/>
    <property type="match status" value="1"/>
</dbReference>
<dbReference type="InterPro" id="IPR043502">
    <property type="entry name" value="DNA/RNA_pol_sf"/>
</dbReference>
<keyword evidence="1" id="KW-0808">Transferase</keyword>
<keyword evidence="2" id="KW-0548">Nucleotidyltransferase</keyword>
<proteinExistence type="predicted"/>
<dbReference type="AlphaFoldDB" id="A0A1U8KX23"/>
<dbReference type="CDD" id="cd01647">
    <property type="entry name" value="RT_LTR"/>
    <property type="match status" value="1"/>
</dbReference>
<dbReference type="PaxDb" id="3635-A0A1U8KX23"/>
<evidence type="ECO:0000256" key="1">
    <source>
        <dbReference type="ARBA" id="ARBA00022679"/>
    </source>
</evidence>
<accession>A0A1U8KX23</accession>
<keyword evidence="6" id="KW-0695">RNA-directed DNA polymerase</keyword>
<organism evidence="8 9">
    <name type="scientific">Gossypium hirsutum</name>
    <name type="common">Upland cotton</name>
    <name type="synonym">Gossypium mexicanum</name>
    <dbReference type="NCBI Taxonomy" id="3635"/>
    <lineage>
        <taxon>Eukaryota</taxon>
        <taxon>Viridiplantae</taxon>
        <taxon>Streptophyta</taxon>
        <taxon>Embryophyta</taxon>
        <taxon>Tracheophyta</taxon>
        <taxon>Spermatophyta</taxon>
        <taxon>Magnoliopsida</taxon>
        <taxon>eudicotyledons</taxon>
        <taxon>Gunneridae</taxon>
        <taxon>Pentapetalae</taxon>
        <taxon>rosids</taxon>
        <taxon>malvids</taxon>
        <taxon>Malvales</taxon>
        <taxon>Malvaceae</taxon>
        <taxon>Malvoideae</taxon>
        <taxon>Gossypium</taxon>
    </lineage>
</organism>
<keyword evidence="8" id="KW-1185">Reference proteome</keyword>
<keyword evidence="5" id="KW-0378">Hydrolase</keyword>
<evidence type="ECO:0000256" key="3">
    <source>
        <dbReference type="ARBA" id="ARBA00022722"/>
    </source>
</evidence>
<dbReference type="Proteomes" id="UP000818029">
    <property type="component" value="Chromosome D01"/>
</dbReference>
<keyword evidence="3" id="KW-0540">Nuclease</keyword>
<evidence type="ECO:0000256" key="5">
    <source>
        <dbReference type="ARBA" id="ARBA00022801"/>
    </source>
</evidence>
<gene>
    <name evidence="9" type="primary">LOC107921666</name>
</gene>
<feature type="domain" description="Reverse transcriptase RNase H-like" evidence="7">
    <location>
        <begin position="334"/>
        <end position="405"/>
    </location>
</feature>